<reference evidence="2" key="1">
    <citation type="submission" date="2022-11" db="UniProtKB">
        <authorList>
            <consortium name="WormBaseParasite"/>
        </authorList>
    </citation>
    <scope>IDENTIFICATION</scope>
</reference>
<dbReference type="Proteomes" id="UP000887576">
    <property type="component" value="Unplaced"/>
</dbReference>
<evidence type="ECO:0000313" key="1">
    <source>
        <dbReference type="Proteomes" id="UP000887576"/>
    </source>
</evidence>
<dbReference type="WBParaSite" id="JU765_v2.g16072.t1">
    <property type="protein sequence ID" value="JU765_v2.g16072.t1"/>
    <property type="gene ID" value="JU765_v2.g16072"/>
</dbReference>
<protein>
    <submittedName>
        <fullName evidence="2">Trimethyllysine dioxygenase, mitochondrial</fullName>
    </submittedName>
</protein>
<evidence type="ECO:0000313" key="2">
    <source>
        <dbReference type="WBParaSite" id="JU765_v2.g16072.t1"/>
    </source>
</evidence>
<organism evidence="1 2">
    <name type="scientific">Panagrolaimus sp. JU765</name>
    <dbReference type="NCBI Taxonomy" id="591449"/>
    <lineage>
        <taxon>Eukaryota</taxon>
        <taxon>Metazoa</taxon>
        <taxon>Ecdysozoa</taxon>
        <taxon>Nematoda</taxon>
        <taxon>Chromadorea</taxon>
        <taxon>Rhabditida</taxon>
        <taxon>Tylenchina</taxon>
        <taxon>Panagrolaimomorpha</taxon>
        <taxon>Panagrolaimoidea</taxon>
        <taxon>Panagrolaimidae</taxon>
        <taxon>Panagrolaimus</taxon>
    </lineage>
</organism>
<accession>A0AC34QG30</accession>
<proteinExistence type="predicted"/>
<sequence length="407" mass="47124">MLCQKFRFLSQIRRFHKINAVNLVGENQKAHLEVTLSNEAVKIPLVWLRDHCRSDSCYNWQTNQRKSKVLDLFAKSQVKNRNDIIFDKNRQVLEINWEDGHKSEFKASDLVRWTESSKTVPFTFWNKETLTEIPTVQMADFDFKKFCLFFAKYGVVCVDGVEKTVEATRNLCQMIAPIHNTFFGDFWVFGTDETVKEEREDTAYGTEEIGPHTDGTYLNQTPGIQVFQCLRPADKGGDTLLVDGFAVAEDFRRAFPDHFQVLSSLPVEHHYLEGINRDGTFTAEENTNQLRSRAMYHPVIRLHQNNIIQIRFNPYDRAPLPIPSDSDITKIIAFYEAYEAFSQFIHKPENAVQISLQPGTVIFVDNYRILHARTAFQGPRKMCGCYLSRDNFLAKARTVLPQEFINI</sequence>
<name>A0AC34QG30_9BILA</name>